<feature type="region of interest" description="Disordered" evidence="1">
    <location>
        <begin position="52"/>
        <end position="71"/>
    </location>
</feature>
<organism evidence="2 3">
    <name type="scientific">Terriglobus saanensis (strain ATCC BAA-1853 / DSM 23119 / SP1PR4)</name>
    <dbReference type="NCBI Taxonomy" id="401053"/>
    <lineage>
        <taxon>Bacteria</taxon>
        <taxon>Pseudomonadati</taxon>
        <taxon>Acidobacteriota</taxon>
        <taxon>Terriglobia</taxon>
        <taxon>Terriglobales</taxon>
        <taxon>Acidobacteriaceae</taxon>
        <taxon>Terriglobus</taxon>
    </lineage>
</organism>
<evidence type="ECO:0000256" key="1">
    <source>
        <dbReference type="SAM" id="MobiDB-lite"/>
    </source>
</evidence>
<proteinExistence type="predicted"/>
<sequence length="71" mass="8195">MCAPFFRQLHRRKGGVAQSAQTRGMRKPKHGCPIHRAFCDVWVCAKRIVRSKSDPDETKQQIPPLRYGMTK</sequence>
<dbReference type="Proteomes" id="UP000006844">
    <property type="component" value="Chromosome"/>
</dbReference>
<evidence type="ECO:0000313" key="2">
    <source>
        <dbReference type="EMBL" id="ADV84769.1"/>
    </source>
</evidence>
<dbReference type="HOGENOM" id="CLU_2738687_0_0_0"/>
<gene>
    <name evidence="2" type="ordered locus">AciPR4_4020</name>
</gene>
<dbReference type="AlphaFoldDB" id="E8V3T2"/>
<accession>E8V3T2</accession>
<keyword evidence="3" id="KW-1185">Reference proteome</keyword>
<evidence type="ECO:0000313" key="3">
    <source>
        <dbReference type="Proteomes" id="UP000006844"/>
    </source>
</evidence>
<dbReference type="EMBL" id="CP002467">
    <property type="protein sequence ID" value="ADV84769.1"/>
    <property type="molecule type" value="Genomic_DNA"/>
</dbReference>
<reference evidence="2 3" key="1">
    <citation type="journal article" date="2012" name="Stand. Genomic Sci.">
        <title>Complete genome sequence of Terriglobus saanensis type strain SP1PR4(T), an Acidobacteria from tundra soil.</title>
        <authorList>
            <person name="Rawat S.R."/>
            <person name="Mannisto M.K."/>
            <person name="Starovoytov V."/>
            <person name="Goodwin L."/>
            <person name="Nolan M."/>
            <person name="Hauser L."/>
            <person name="Land M."/>
            <person name="Davenport K.W."/>
            <person name="Woyke T."/>
            <person name="Haggblom M.M."/>
        </authorList>
    </citation>
    <scope>NUCLEOTIDE SEQUENCE</scope>
    <source>
        <strain evidence="3">ATCC BAA-1853 / DSM 23119 / SP1PR4</strain>
    </source>
</reference>
<dbReference type="STRING" id="401053.AciPR4_4020"/>
<protein>
    <submittedName>
        <fullName evidence="2">Uncharacterized protein</fullName>
    </submittedName>
</protein>
<name>E8V3T2_TERSS</name>
<dbReference type="KEGG" id="tsa:AciPR4_4020"/>